<dbReference type="EMBL" id="JACGWV010000002">
    <property type="protein sequence ID" value="MBA8810149.1"/>
    <property type="molecule type" value="Genomic_DNA"/>
</dbReference>
<dbReference type="RefSeq" id="WP_182619297.1">
    <property type="nucleotide sequence ID" value="NZ_BAAATF010000010.1"/>
</dbReference>
<protein>
    <submittedName>
        <fullName evidence="1">Thiamine phosphate synthase YjbQ (UPF0047 family)</fullName>
    </submittedName>
</protein>
<dbReference type="Proteomes" id="UP000540568">
    <property type="component" value="Unassembled WGS sequence"/>
</dbReference>
<name>A0A7W3PG15_9MICO</name>
<dbReference type="Pfam" id="PF12686">
    <property type="entry name" value="DUF3800"/>
    <property type="match status" value="1"/>
</dbReference>
<reference evidence="1 2" key="1">
    <citation type="submission" date="2020-07" db="EMBL/GenBank/DDBJ databases">
        <title>Sequencing the genomes of 1000 actinobacteria strains.</title>
        <authorList>
            <person name="Klenk H.-P."/>
        </authorList>
    </citation>
    <scope>NUCLEOTIDE SEQUENCE [LARGE SCALE GENOMIC DNA]</scope>
    <source>
        <strain evidence="1 2">DSM 44121</strain>
    </source>
</reference>
<organism evidence="1 2">
    <name type="scientific">Promicromonospora sukumoe</name>
    <dbReference type="NCBI Taxonomy" id="88382"/>
    <lineage>
        <taxon>Bacteria</taxon>
        <taxon>Bacillati</taxon>
        <taxon>Actinomycetota</taxon>
        <taxon>Actinomycetes</taxon>
        <taxon>Micrococcales</taxon>
        <taxon>Promicromonosporaceae</taxon>
        <taxon>Promicromonospora</taxon>
    </lineage>
</organism>
<gene>
    <name evidence="1" type="ORF">FHX71_004125</name>
</gene>
<evidence type="ECO:0000313" key="1">
    <source>
        <dbReference type="EMBL" id="MBA8810149.1"/>
    </source>
</evidence>
<dbReference type="AlphaFoldDB" id="A0A7W3PG15"/>
<sequence length="191" mass="22108">MRPTDSNPHKPDPQTVDELPRRAHVFIDESKSRGYLMAAAFVHPKHLQSLRRALRQLRPRGRRSVHFNGARDELRHAVLDVLTAHEVTAMVVLSTGRRGLQQREMCVRKLAQCCAAAEAGVVVLDLDESVVSKDRRWLYEELHKSETRYDHLHRHEEPLLWAADAVAWAWQRAGSWRDRVRPLVTRLHEVS</sequence>
<keyword evidence="2" id="KW-1185">Reference proteome</keyword>
<comment type="caution">
    <text evidence="1">The sequence shown here is derived from an EMBL/GenBank/DDBJ whole genome shotgun (WGS) entry which is preliminary data.</text>
</comment>
<evidence type="ECO:0000313" key="2">
    <source>
        <dbReference type="Proteomes" id="UP000540568"/>
    </source>
</evidence>
<proteinExistence type="predicted"/>
<dbReference type="InterPro" id="IPR024524">
    <property type="entry name" value="DUF3800"/>
</dbReference>
<accession>A0A7W3PG15</accession>